<feature type="transmembrane region" description="Helical" evidence="2">
    <location>
        <begin position="107"/>
        <end position="131"/>
    </location>
</feature>
<organism evidence="4 5">
    <name type="scientific">Clostridium kluyveri</name>
    <dbReference type="NCBI Taxonomy" id="1534"/>
    <lineage>
        <taxon>Bacteria</taxon>
        <taxon>Bacillati</taxon>
        <taxon>Bacillota</taxon>
        <taxon>Clostridia</taxon>
        <taxon>Eubacteriales</taxon>
        <taxon>Clostridiaceae</taxon>
        <taxon>Clostridium</taxon>
    </lineage>
</organism>
<keyword evidence="2" id="KW-1133">Transmembrane helix</keyword>
<feature type="compositionally biased region" description="Polar residues" evidence="1">
    <location>
        <begin position="392"/>
        <end position="403"/>
    </location>
</feature>
<dbReference type="RefSeq" id="WP_073538109.1">
    <property type="nucleotide sequence ID" value="NZ_CP018335.1"/>
</dbReference>
<accession>A0A1L5F629</accession>
<evidence type="ECO:0000313" key="4">
    <source>
        <dbReference type="EMBL" id="APM38437.1"/>
    </source>
</evidence>
<sequence>MENHLLLFLKDLFYLKYLPSLGNNASFSLIFLFGILTSIHCIGMCGGIVLTQCINKNETKTVGKELGKSTFLPITIYNIGRVISYTIIGGIVGGIGQVLTLSGVFKGIIPIIGGVFMIIMAINLLGIFPVLRHLNISMPKFVAKRIMGKNSSTSPLIVGLLTGLMPCGPLQMIQLYALSTRSAIYGAVSAFIFTLGTIPGIFAFGTFSAIINKKFSRYILKFSAALVIILGIVMIGRGLALTGVVFPSFLDSNNKTGGYEVSVVHGNIQTVTTSIGQDYFPPIQVAKGIKVRWTIKVDKSVYSDCNNAIQIPVYNIEKKFVVGNNIVEFMPDKEGEFIYTCWMGMIKSKIKVVSREELRQASNSSSLTRSIKQVANSSTQTSKNTSQKENSSKVSNIKDNTAGNSNNELSENNLKTGQSKSEDSNTVPAQVQTPAPAQTTTVTLTGFIQDEDCFVQYVDSDTGKAKQDPGNDTKDCLSMQACANSGYGITVLQSNGTYKFYYFDGKFAIGKGESFILGTGTQALAWELINKTNKQDHIAVTVTGTLNGDTRTNTNTAFPANVDGKYYPVITVSQLYEN</sequence>
<dbReference type="AlphaFoldDB" id="A0A1L5F629"/>
<feature type="transmembrane region" description="Helical" evidence="2">
    <location>
        <begin position="183"/>
        <end position="210"/>
    </location>
</feature>
<dbReference type="InterPro" id="IPR008972">
    <property type="entry name" value="Cupredoxin"/>
</dbReference>
<keyword evidence="2" id="KW-0812">Transmembrane</keyword>
<feature type="compositionally biased region" description="Low complexity" evidence="1">
    <location>
        <begin position="404"/>
        <end position="414"/>
    </location>
</feature>
<dbReference type="PANTHER" id="PTHR42208">
    <property type="entry name" value="HEAVY METAL TRANSPORTER-RELATED"/>
    <property type="match status" value="1"/>
</dbReference>
<feature type="compositionally biased region" description="Low complexity" evidence="1">
    <location>
        <begin position="426"/>
        <end position="435"/>
    </location>
</feature>
<feature type="transmembrane region" description="Helical" evidence="2">
    <location>
        <begin position="152"/>
        <end position="177"/>
    </location>
</feature>
<gene>
    <name evidence="4" type="ORF">BS101_06645</name>
</gene>
<dbReference type="PANTHER" id="PTHR42208:SF1">
    <property type="entry name" value="HEAVY METAL TRANSPORTER"/>
    <property type="match status" value="1"/>
</dbReference>
<feature type="domain" description="Urease accessory protein UreH-like transmembrane" evidence="3">
    <location>
        <begin position="30"/>
        <end position="233"/>
    </location>
</feature>
<feature type="compositionally biased region" description="Low complexity" evidence="1">
    <location>
        <begin position="376"/>
        <end position="388"/>
    </location>
</feature>
<evidence type="ECO:0000256" key="1">
    <source>
        <dbReference type="SAM" id="MobiDB-lite"/>
    </source>
</evidence>
<protein>
    <recommendedName>
        <fullName evidence="3">Urease accessory protein UreH-like transmembrane domain-containing protein</fullName>
    </recommendedName>
</protein>
<evidence type="ECO:0000256" key="2">
    <source>
        <dbReference type="SAM" id="Phobius"/>
    </source>
</evidence>
<dbReference type="Pfam" id="PF13386">
    <property type="entry name" value="DsbD_2"/>
    <property type="match status" value="1"/>
</dbReference>
<evidence type="ECO:0000313" key="5">
    <source>
        <dbReference type="Proteomes" id="UP000184604"/>
    </source>
</evidence>
<dbReference type="InterPro" id="IPR039447">
    <property type="entry name" value="UreH-like_TM_dom"/>
</dbReference>
<feature type="region of interest" description="Disordered" evidence="1">
    <location>
        <begin position="362"/>
        <end position="435"/>
    </location>
</feature>
<feature type="transmembrane region" description="Helical" evidence="2">
    <location>
        <begin position="71"/>
        <end position="95"/>
    </location>
</feature>
<feature type="compositionally biased region" description="Polar residues" evidence="1">
    <location>
        <begin position="362"/>
        <end position="375"/>
    </location>
</feature>
<dbReference type="Gene3D" id="2.60.40.420">
    <property type="entry name" value="Cupredoxins - blue copper proteins"/>
    <property type="match status" value="1"/>
</dbReference>
<name>A0A1L5F629_CLOKL</name>
<proteinExistence type="predicted"/>
<dbReference type="EMBL" id="CP018335">
    <property type="protein sequence ID" value="APM38437.1"/>
    <property type="molecule type" value="Genomic_DNA"/>
</dbReference>
<reference evidence="4 5" key="1">
    <citation type="submission" date="2016-12" db="EMBL/GenBank/DDBJ databases">
        <title>Complete genome sequence of Clostridium kluyveri JZZ isolated from the pit mud of a Chinese flavor liquor-making factory.</title>
        <authorList>
            <person name="Wang Y."/>
        </authorList>
    </citation>
    <scope>NUCLEOTIDE SEQUENCE [LARGE SCALE GENOMIC DNA]</scope>
    <source>
        <strain evidence="4 5">JZZ</strain>
    </source>
</reference>
<keyword evidence="2" id="KW-0472">Membrane</keyword>
<feature type="transmembrane region" description="Helical" evidence="2">
    <location>
        <begin position="222"/>
        <end position="246"/>
    </location>
</feature>
<dbReference type="OrthoDB" id="9800141at2"/>
<evidence type="ECO:0000259" key="3">
    <source>
        <dbReference type="Pfam" id="PF13386"/>
    </source>
</evidence>
<feature type="transmembrane region" description="Helical" evidence="2">
    <location>
        <begin position="25"/>
        <end position="50"/>
    </location>
</feature>
<dbReference type="Proteomes" id="UP000184604">
    <property type="component" value="Chromosome"/>
</dbReference>